<dbReference type="GO" id="GO:0016787">
    <property type="term" value="F:hydrolase activity"/>
    <property type="evidence" value="ECO:0007669"/>
    <property type="project" value="UniProtKB-KW"/>
</dbReference>
<dbReference type="RefSeq" id="WP_179535166.1">
    <property type="nucleotide sequence ID" value="NZ_JACBYW010000003.1"/>
</dbReference>
<keyword evidence="3" id="KW-0378">Hydrolase</keyword>
<protein>
    <submittedName>
        <fullName evidence="3">Peptidoglycan hydrolase-like protein with peptidoglycan-binding domain</fullName>
    </submittedName>
</protein>
<proteinExistence type="predicted"/>
<evidence type="ECO:0000256" key="1">
    <source>
        <dbReference type="SAM" id="SignalP"/>
    </source>
</evidence>
<evidence type="ECO:0000313" key="4">
    <source>
        <dbReference type="Proteomes" id="UP000548304"/>
    </source>
</evidence>
<organism evidence="3 4">
    <name type="scientific">Actinopolyspora biskrensis</name>
    <dbReference type="NCBI Taxonomy" id="1470178"/>
    <lineage>
        <taxon>Bacteria</taxon>
        <taxon>Bacillati</taxon>
        <taxon>Actinomycetota</taxon>
        <taxon>Actinomycetes</taxon>
        <taxon>Actinopolysporales</taxon>
        <taxon>Actinopolysporaceae</taxon>
        <taxon>Actinopolyspora</taxon>
    </lineage>
</organism>
<feature type="domain" description="Peptidoglycan binding-like" evidence="2">
    <location>
        <begin position="67"/>
        <end position="122"/>
    </location>
</feature>
<dbReference type="EMBL" id="JACBYW010000003">
    <property type="protein sequence ID" value="NYH78707.1"/>
    <property type="molecule type" value="Genomic_DNA"/>
</dbReference>
<dbReference type="InterPro" id="IPR036366">
    <property type="entry name" value="PGBDSf"/>
</dbReference>
<evidence type="ECO:0000259" key="2">
    <source>
        <dbReference type="Pfam" id="PF01471"/>
    </source>
</evidence>
<feature type="signal peptide" evidence="1">
    <location>
        <begin position="1"/>
        <end position="27"/>
    </location>
</feature>
<dbReference type="Proteomes" id="UP000548304">
    <property type="component" value="Unassembled WGS sequence"/>
</dbReference>
<keyword evidence="4" id="KW-1185">Reference proteome</keyword>
<gene>
    <name evidence="3" type="ORF">FHR84_002032</name>
</gene>
<reference evidence="3 4" key="1">
    <citation type="submission" date="2020-07" db="EMBL/GenBank/DDBJ databases">
        <title>Genomic Encyclopedia of Type Strains, Phase III (KMG-III): the genomes of soil and plant-associated and newly described type strains.</title>
        <authorList>
            <person name="Whitman W."/>
        </authorList>
    </citation>
    <scope>NUCLEOTIDE SEQUENCE [LARGE SCALE GENOMIC DNA]</scope>
    <source>
        <strain evidence="3 4">CECT 8576</strain>
    </source>
</reference>
<feature type="chain" id="PRO_5032523600" evidence="1">
    <location>
        <begin position="28"/>
        <end position="138"/>
    </location>
</feature>
<keyword evidence="1" id="KW-0732">Signal</keyword>
<sequence length="138" mass="13984">MSRATTGTKRVLSVIGLATASATAALAFPLAATAETAAIPNCTTVDGVIPATSGGSHHCVMGPGNGGSPVTALQRSLRNCEGQSIAVDGIYGPATSAAVLDVQRRAGIAQDGVYGPRTRNAMHWHIGADCVSYQYGWG</sequence>
<dbReference type="Gene3D" id="1.10.101.10">
    <property type="entry name" value="PGBD-like superfamily/PGBD"/>
    <property type="match status" value="1"/>
</dbReference>
<name>A0A852Z8C0_9ACTN</name>
<dbReference type="SUPFAM" id="SSF47090">
    <property type="entry name" value="PGBD-like"/>
    <property type="match status" value="1"/>
</dbReference>
<accession>A0A852Z8C0</accession>
<dbReference type="InterPro" id="IPR036365">
    <property type="entry name" value="PGBD-like_sf"/>
</dbReference>
<evidence type="ECO:0000313" key="3">
    <source>
        <dbReference type="EMBL" id="NYH78707.1"/>
    </source>
</evidence>
<comment type="caution">
    <text evidence="3">The sequence shown here is derived from an EMBL/GenBank/DDBJ whole genome shotgun (WGS) entry which is preliminary data.</text>
</comment>
<dbReference type="InterPro" id="IPR002477">
    <property type="entry name" value="Peptidoglycan-bd-like"/>
</dbReference>
<dbReference type="AlphaFoldDB" id="A0A852Z8C0"/>
<dbReference type="Pfam" id="PF01471">
    <property type="entry name" value="PG_binding_1"/>
    <property type="match status" value="1"/>
</dbReference>